<evidence type="ECO:0000313" key="4">
    <source>
        <dbReference type="EMBL" id="SEH64561.1"/>
    </source>
</evidence>
<dbReference type="Proteomes" id="UP000199371">
    <property type="component" value="Unassembled WGS sequence"/>
</dbReference>
<feature type="domain" description="HTH araC/xylS-type" evidence="3">
    <location>
        <begin position="194"/>
        <end position="292"/>
    </location>
</feature>
<dbReference type="EMBL" id="FNXF01000002">
    <property type="protein sequence ID" value="SEH64561.1"/>
    <property type="molecule type" value="Genomic_DNA"/>
</dbReference>
<reference evidence="5" key="1">
    <citation type="submission" date="2016-10" db="EMBL/GenBank/DDBJ databases">
        <authorList>
            <person name="Varghese N."/>
            <person name="Submissions S."/>
        </authorList>
    </citation>
    <scope>NUCLEOTIDE SEQUENCE [LARGE SCALE GENOMIC DNA]</scope>
    <source>
        <strain evidence="5">DSM 17616</strain>
    </source>
</reference>
<gene>
    <name evidence="4" type="ORF">SAMN05660691_00600</name>
</gene>
<dbReference type="OrthoDB" id="34150at2"/>
<dbReference type="GO" id="GO:0043565">
    <property type="term" value="F:sequence-specific DNA binding"/>
    <property type="evidence" value="ECO:0007669"/>
    <property type="project" value="InterPro"/>
</dbReference>
<sequence>MENNMLQQKLLQLVQQVAVNEGLNSTAIPNVFCYKICCPQITMPAVYEPCLCIIVQGRKNVLLGTEMLSYGELEFLIASVDLPILGTVVEASEQRPYFVIQINIDVRLLSELLLQMQHLAVANKTAKSGLFIGQVDRQMGNSLLRLFTLLEEPDDIPVLSEALIREMHYRMLRSNYGKEIAQISLKGTPTQRISVAIQKLRRDYDQTVTIEELASLAGMSVSSFHVHFKSVTNMSPLQFQKSVRLVEARSLMISQQMDAASTAYKVGYESPSQFSREYARMFGRPPARDIARIRL</sequence>
<dbReference type="Gene3D" id="1.10.10.60">
    <property type="entry name" value="Homeodomain-like"/>
    <property type="match status" value="2"/>
</dbReference>
<evidence type="ECO:0000259" key="3">
    <source>
        <dbReference type="PROSITE" id="PS01124"/>
    </source>
</evidence>
<dbReference type="STRING" id="173990.SAMN05660691_00600"/>
<dbReference type="InterPro" id="IPR018060">
    <property type="entry name" value="HTH_AraC"/>
</dbReference>
<evidence type="ECO:0000313" key="5">
    <source>
        <dbReference type="Proteomes" id="UP000199371"/>
    </source>
</evidence>
<protein>
    <submittedName>
        <fullName evidence="4">Helix-turn-helix domain-containing protein</fullName>
    </submittedName>
</protein>
<dbReference type="AlphaFoldDB" id="A0A1H6JVC0"/>
<dbReference type="Pfam" id="PF06719">
    <property type="entry name" value="AraC_N"/>
    <property type="match status" value="1"/>
</dbReference>
<dbReference type="PANTHER" id="PTHR43436">
    <property type="entry name" value="ARAC-FAMILY TRANSCRIPTIONAL REGULATOR"/>
    <property type="match status" value="1"/>
</dbReference>
<keyword evidence="2" id="KW-0804">Transcription</keyword>
<proteinExistence type="predicted"/>
<dbReference type="GO" id="GO:0003700">
    <property type="term" value="F:DNA-binding transcription factor activity"/>
    <property type="evidence" value="ECO:0007669"/>
    <property type="project" value="InterPro"/>
</dbReference>
<dbReference type="SMART" id="SM00342">
    <property type="entry name" value="HTH_ARAC"/>
    <property type="match status" value="1"/>
</dbReference>
<dbReference type="InterPro" id="IPR009594">
    <property type="entry name" value="Tscrpt_reg_HTH_AraC_N"/>
</dbReference>
<evidence type="ECO:0000256" key="2">
    <source>
        <dbReference type="ARBA" id="ARBA00023163"/>
    </source>
</evidence>
<keyword evidence="5" id="KW-1185">Reference proteome</keyword>
<dbReference type="PANTHER" id="PTHR43436:SF1">
    <property type="entry name" value="TRANSCRIPTIONAL REGULATORY PROTEIN"/>
    <property type="match status" value="1"/>
</dbReference>
<dbReference type="RefSeq" id="WP_092790077.1">
    <property type="nucleotide sequence ID" value="NZ_FNXF01000002.1"/>
</dbReference>
<evidence type="ECO:0000256" key="1">
    <source>
        <dbReference type="ARBA" id="ARBA00023015"/>
    </source>
</evidence>
<dbReference type="InterPro" id="IPR009057">
    <property type="entry name" value="Homeodomain-like_sf"/>
</dbReference>
<dbReference type="SUPFAM" id="SSF46689">
    <property type="entry name" value="Homeodomain-like"/>
    <property type="match status" value="2"/>
</dbReference>
<organism evidence="4 5">
    <name type="scientific">Rheinheimera pacifica</name>
    <dbReference type="NCBI Taxonomy" id="173990"/>
    <lineage>
        <taxon>Bacteria</taxon>
        <taxon>Pseudomonadati</taxon>
        <taxon>Pseudomonadota</taxon>
        <taxon>Gammaproteobacteria</taxon>
        <taxon>Chromatiales</taxon>
        <taxon>Chromatiaceae</taxon>
        <taxon>Rheinheimera</taxon>
    </lineage>
</organism>
<dbReference type="PROSITE" id="PS01124">
    <property type="entry name" value="HTH_ARAC_FAMILY_2"/>
    <property type="match status" value="1"/>
</dbReference>
<dbReference type="Pfam" id="PF12833">
    <property type="entry name" value="HTH_18"/>
    <property type="match status" value="1"/>
</dbReference>
<accession>A0A1H6JVC0</accession>
<keyword evidence="1" id="KW-0805">Transcription regulation</keyword>
<name>A0A1H6JVC0_9GAMM</name>